<gene>
    <name evidence="1" type="ORF">DARMORV10_A03P27230.1</name>
</gene>
<evidence type="ECO:0000313" key="1">
    <source>
        <dbReference type="EMBL" id="CAF2124647.1"/>
    </source>
</evidence>
<dbReference type="Proteomes" id="UP001295469">
    <property type="component" value="Chromosome A03"/>
</dbReference>
<dbReference type="AlphaFoldDB" id="A0A816VUB2"/>
<dbReference type="EMBL" id="HG994357">
    <property type="protein sequence ID" value="CAF2124647.1"/>
    <property type="molecule type" value="Genomic_DNA"/>
</dbReference>
<sequence length="69" mass="8228">MFKSCERGEPLKKFIEQKRIFKNLVICVNKRSGRFFQRMTEKHKTVQLNTKCCLNNFSTNKSPTILKIF</sequence>
<proteinExistence type="predicted"/>
<accession>A0A816VUB2</accession>
<organism evidence="1">
    <name type="scientific">Brassica napus</name>
    <name type="common">Rape</name>
    <dbReference type="NCBI Taxonomy" id="3708"/>
    <lineage>
        <taxon>Eukaryota</taxon>
        <taxon>Viridiplantae</taxon>
        <taxon>Streptophyta</taxon>
        <taxon>Embryophyta</taxon>
        <taxon>Tracheophyta</taxon>
        <taxon>Spermatophyta</taxon>
        <taxon>Magnoliopsida</taxon>
        <taxon>eudicotyledons</taxon>
        <taxon>Gunneridae</taxon>
        <taxon>Pentapetalae</taxon>
        <taxon>rosids</taxon>
        <taxon>malvids</taxon>
        <taxon>Brassicales</taxon>
        <taxon>Brassicaceae</taxon>
        <taxon>Brassiceae</taxon>
        <taxon>Brassica</taxon>
    </lineage>
</organism>
<reference evidence="1" key="1">
    <citation type="submission" date="2021-01" db="EMBL/GenBank/DDBJ databases">
        <authorList>
            <consortium name="Genoscope - CEA"/>
            <person name="William W."/>
        </authorList>
    </citation>
    <scope>NUCLEOTIDE SEQUENCE</scope>
</reference>
<name>A0A816VUB2_BRANA</name>
<protein>
    <submittedName>
        <fullName evidence="1">(rape) hypothetical protein</fullName>
    </submittedName>
</protein>